<dbReference type="InterPro" id="IPR054722">
    <property type="entry name" value="PolX-like_BBD"/>
</dbReference>
<evidence type="ECO:0000259" key="1">
    <source>
        <dbReference type="Pfam" id="PF22936"/>
    </source>
</evidence>
<dbReference type="Proteomes" id="UP000092993">
    <property type="component" value="Unassembled WGS sequence"/>
</dbReference>
<sequence length="168" mass="18248">MSDGKVKTDAKPKDSAMKDSSVSAVIAAPKSSAHIEEAWSACAMIPYEEEIVIDCSNLAAQEEVHIPDMYHAFAGIIESRRRIDIFDSGTSRHMMPHLDRLSNFCTTALHQIRAANSEVFYSHGVGDMLLHLPAENGGKHIRLKGVLHAPKMHATLISLGVVEAAGFA</sequence>
<name>A0A1C7LQ18_GRIFR</name>
<protein>
    <recommendedName>
        <fullName evidence="1">Retrovirus-related Pol polyprotein from transposon TNT 1-94-like beta-barrel domain-containing protein</fullName>
    </recommendedName>
</protein>
<feature type="domain" description="Retrovirus-related Pol polyprotein from transposon TNT 1-94-like beta-barrel" evidence="1">
    <location>
        <begin position="85"/>
        <end position="167"/>
    </location>
</feature>
<gene>
    <name evidence="2" type="ORF">A0H81_13959</name>
</gene>
<dbReference type="OrthoDB" id="3251181at2759"/>
<accession>A0A1C7LQ18</accession>
<dbReference type="STRING" id="5627.A0A1C7LQ18"/>
<evidence type="ECO:0000313" key="3">
    <source>
        <dbReference type="Proteomes" id="UP000092993"/>
    </source>
</evidence>
<dbReference type="AlphaFoldDB" id="A0A1C7LQ18"/>
<dbReference type="EMBL" id="LUGG01000033">
    <property type="protein sequence ID" value="OBZ66107.1"/>
    <property type="molecule type" value="Genomic_DNA"/>
</dbReference>
<evidence type="ECO:0000313" key="2">
    <source>
        <dbReference type="EMBL" id="OBZ66107.1"/>
    </source>
</evidence>
<reference evidence="2 3" key="1">
    <citation type="submission" date="2016-03" db="EMBL/GenBank/DDBJ databases">
        <title>Whole genome sequencing of Grifola frondosa 9006-11.</title>
        <authorList>
            <person name="Min B."/>
            <person name="Park H."/>
            <person name="Kim J.-G."/>
            <person name="Cho H."/>
            <person name="Oh Y.-L."/>
            <person name="Kong W.-S."/>
            <person name="Choi I.-G."/>
        </authorList>
    </citation>
    <scope>NUCLEOTIDE SEQUENCE [LARGE SCALE GENOMIC DNA]</scope>
    <source>
        <strain evidence="2 3">9006-11</strain>
    </source>
</reference>
<comment type="caution">
    <text evidence="2">The sequence shown here is derived from an EMBL/GenBank/DDBJ whole genome shotgun (WGS) entry which is preliminary data.</text>
</comment>
<organism evidence="2 3">
    <name type="scientific">Grifola frondosa</name>
    <name type="common">Maitake</name>
    <name type="synonym">Polyporus frondosus</name>
    <dbReference type="NCBI Taxonomy" id="5627"/>
    <lineage>
        <taxon>Eukaryota</taxon>
        <taxon>Fungi</taxon>
        <taxon>Dikarya</taxon>
        <taxon>Basidiomycota</taxon>
        <taxon>Agaricomycotina</taxon>
        <taxon>Agaricomycetes</taxon>
        <taxon>Polyporales</taxon>
        <taxon>Grifolaceae</taxon>
        <taxon>Grifola</taxon>
    </lineage>
</organism>
<keyword evidence="3" id="KW-1185">Reference proteome</keyword>
<dbReference type="Pfam" id="PF22936">
    <property type="entry name" value="Pol_BBD"/>
    <property type="match status" value="1"/>
</dbReference>
<proteinExistence type="predicted"/>